<dbReference type="GO" id="GO:0046982">
    <property type="term" value="F:protein heterodimerization activity"/>
    <property type="evidence" value="ECO:0007669"/>
    <property type="project" value="UniProtKB-ARBA"/>
</dbReference>
<dbReference type="InterPro" id="IPR045314">
    <property type="entry name" value="bZIP_plant_GBF1"/>
</dbReference>
<evidence type="ECO:0000313" key="9">
    <source>
        <dbReference type="EMBL" id="JAT61277.1"/>
    </source>
</evidence>
<dbReference type="PROSITE" id="PS00036">
    <property type="entry name" value="BZIP_BASIC"/>
    <property type="match status" value="1"/>
</dbReference>
<keyword evidence="4" id="KW-0804">Transcription</keyword>
<keyword evidence="5" id="KW-0539">Nucleus</keyword>
<keyword evidence="2" id="KW-0805">Transcription regulation</keyword>
<dbReference type="SUPFAM" id="SSF57959">
    <property type="entry name" value="Leucine zipper domain"/>
    <property type="match status" value="1"/>
</dbReference>
<dbReference type="SMART" id="SM00338">
    <property type="entry name" value="BRLZ"/>
    <property type="match status" value="1"/>
</dbReference>
<feature type="compositionally biased region" description="Low complexity" evidence="7">
    <location>
        <begin position="7"/>
        <end position="22"/>
    </location>
</feature>
<dbReference type="GO" id="GO:0003700">
    <property type="term" value="F:DNA-binding transcription factor activity"/>
    <property type="evidence" value="ECO:0007669"/>
    <property type="project" value="InterPro"/>
</dbReference>
<accession>A0A1D1Z2Z7</accession>
<evidence type="ECO:0000256" key="1">
    <source>
        <dbReference type="ARBA" id="ARBA00004123"/>
    </source>
</evidence>
<dbReference type="GO" id="GO:0000976">
    <property type="term" value="F:transcription cis-regulatory region binding"/>
    <property type="evidence" value="ECO:0007669"/>
    <property type="project" value="TreeGrafter"/>
</dbReference>
<dbReference type="CDD" id="cd14702">
    <property type="entry name" value="bZIP_plant_GBF1"/>
    <property type="match status" value="1"/>
</dbReference>
<comment type="subcellular location">
    <subcellularLocation>
        <location evidence="1">Nucleus</location>
    </subcellularLocation>
</comment>
<evidence type="ECO:0000256" key="7">
    <source>
        <dbReference type="SAM" id="MobiDB-lite"/>
    </source>
</evidence>
<dbReference type="Pfam" id="PF07716">
    <property type="entry name" value="bZIP_2"/>
    <property type="match status" value="1"/>
</dbReference>
<dbReference type="InterPro" id="IPR046347">
    <property type="entry name" value="bZIP_sf"/>
</dbReference>
<dbReference type="FunFam" id="1.20.5.170:FF:000020">
    <property type="entry name" value="BZIP transcription factor"/>
    <property type="match status" value="1"/>
</dbReference>
<sequence length="143" mass="15817">MPPPAMAKPASSGSSDSDPAAGIDQRKRRRMESNRDSARRSRLRKQQHLEGQVAQMGNLKGENDRLAAQVAAFEQQLAELDGENAALGAQVAELSERLRSLNSVLRFVQDFSGMAMDIPEMPDPLLRPWQLPRPSHPINMSQC</sequence>
<evidence type="ECO:0000256" key="3">
    <source>
        <dbReference type="ARBA" id="ARBA00023125"/>
    </source>
</evidence>
<keyword evidence="6" id="KW-0175">Coiled coil</keyword>
<feature type="domain" description="BZIP" evidence="8">
    <location>
        <begin position="24"/>
        <end position="87"/>
    </location>
</feature>
<dbReference type="InterPro" id="IPR004827">
    <property type="entry name" value="bZIP"/>
</dbReference>
<evidence type="ECO:0000313" key="10">
    <source>
        <dbReference type="EMBL" id="JAT61357.1"/>
    </source>
</evidence>
<dbReference type="GO" id="GO:0005634">
    <property type="term" value="C:nucleus"/>
    <property type="evidence" value="ECO:0007669"/>
    <property type="project" value="UniProtKB-SubCell"/>
</dbReference>
<dbReference type="EMBL" id="GDJX01006659">
    <property type="protein sequence ID" value="JAT61277.1"/>
    <property type="molecule type" value="Transcribed_RNA"/>
</dbReference>
<gene>
    <name evidence="9" type="primary">OBF1_4</name>
    <name evidence="10" type="synonym">OBF1_1</name>
    <name evidence="10" type="ORF">g.105025</name>
    <name evidence="9" type="ORF">g.105028</name>
</gene>
<keyword evidence="3" id="KW-0238">DNA-binding</keyword>
<evidence type="ECO:0000256" key="5">
    <source>
        <dbReference type="ARBA" id="ARBA00023242"/>
    </source>
</evidence>
<dbReference type="PANTHER" id="PTHR45764">
    <property type="entry name" value="BZIP TRANSCRIPTION FACTOR 44"/>
    <property type="match status" value="1"/>
</dbReference>
<name>A0A1D1Z2Z7_9ARAE</name>
<evidence type="ECO:0000256" key="6">
    <source>
        <dbReference type="SAM" id="Coils"/>
    </source>
</evidence>
<evidence type="ECO:0000256" key="2">
    <source>
        <dbReference type="ARBA" id="ARBA00023015"/>
    </source>
</evidence>
<evidence type="ECO:0000256" key="4">
    <source>
        <dbReference type="ARBA" id="ARBA00023163"/>
    </source>
</evidence>
<proteinExistence type="predicted"/>
<feature type="coiled-coil region" evidence="6">
    <location>
        <begin position="56"/>
        <end position="97"/>
    </location>
</feature>
<dbReference type="PANTHER" id="PTHR45764:SF38">
    <property type="entry name" value="BZIP TRANSCRIPTION FACTOR 44"/>
    <property type="match status" value="1"/>
</dbReference>
<protein>
    <submittedName>
        <fullName evidence="9">Ocs element-binding factor 1</fullName>
    </submittedName>
</protein>
<dbReference type="GO" id="GO:0045893">
    <property type="term" value="P:positive regulation of DNA-templated transcription"/>
    <property type="evidence" value="ECO:0007669"/>
    <property type="project" value="TreeGrafter"/>
</dbReference>
<reference evidence="9" key="1">
    <citation type="submission" date="2015-07" db="EMBL/GenBank/DDBJ databases">
        <title>Transcriptome Assembly of Anthurium amnicola.</title>
        <authorList>
            <person name="Suzuki J."/>
        </authorList>
    </citation>
    <scope>NUCLEOTIDE SEQUENCE</scope>
</reference>
<feature type="region of interest" description="Disordered" evidence="7">
    <location>
        <begin position="1"/>
        <end position="51"/>
    </location>
</feature>
<evidence type="ECO:0000259" key="8">
    <source>
        <dbReference type="PROSITE" id="PS50217"/>
    </source>
</evidence>
<organism evidence="9">
    <name type="scientific">Anthurium amnicola</name>
    <dbReference type="NCBI Taxonomy" id="1678845"/>
    <lineage>
        <taxon>Eukaryota</taxon>
        <taxon>Viridiplantae</taxon>
        <taxon>Streptophyta</taxon>
        <taxon>Embryophyta</taxon>
        <taxon>Tracheophyta</taxon>
        <taxon>Spermatophyta</taxon>
        <taxon>Magnoliopsida</taxon>
        <taxon>Liliopsida</taxon>
        <taxon>Araceae</taxon>
        <taxon>Pothoideae</taxon>
        <taxon>Potheae</taxon>
        <taxon>Anthurium</taxon>
    </lineage>
</organism>
<dbReference type="Gene3D" id="1.20.5.170">
    <property type="match status" value="1"/>
</dbReference>
<dbReference type="EMBL" id="GDJX01006579">
    <property type="protein sequence ID" value="JAT61357.1"/>
    <property type="molecule type" value="Transcribed_RNA"/>
</dbReference>
<dbReference type="PROSITE" id="PS50217">
    <property type="entry name" value="BZIP"/>
    <property type="match status" value="1"/>
</dbReference>
<dbReference type="AlphaFoldDB" id="A0A1D1Z2Z7"/>